<dbReference type="EMBL" id="LT635756">
    <property type="protein sequence ID" value="SGZ46857.1"/>
    <property type="molecule type" value="Genomic_DNA"/>
</dbReference>
<keyword evidence="4" id="KW-0479">Metal-binding</keyword>
<dbReference type="OrthoDB" id="79252at2759"/>
<dbReference type="InterPro" id="IPR003618">
    <property type="entry name" value="TFIIS_cen_dom"/>
</dbReference>
<feature type="domain" description="TFIIS central" evidence="10">
    <location>
        <begin position="180"/>
        <end position="291"/>
    </location>
</feature>
<dbReference type="STRING" id="45354.A0A1L0BB28"/>
<feature type="region of interest" description="Disordered" evidence="8">
    <location>
        <begin position="1"/>
        <end position="23"/>
    </location>
</feature>
<evidence type="ECO:0000256" key="1">
    <source>
        <dbReference type="ARBA" id="ARBA00002311"/>
    </source>
</evidence>
<keyword evidence="12" id="KW-1185">Reference proteome</keyword>
<feature type="compositionally biased region" description="Basic and acidic residues" evidence="8">
    <location>
        <begin position="358"/>
        <end position="374"/>
    </location>
</feature>
<dbReference type="GO" id="GO:0006362">
    <property type="term" value="P:transcription elongation by RNA polymerase I"/>
    <property type="evidence" value="ECO:0007669"/>
    <property type="project" value="TreeGrafter"/>
</dbReference>
<accession>A0A1L0BB28</accession>
<evidence type="ECO:0000256" key="5">
    <source>
        <dbReference type="ARBA" id="ARBA00022771"/>
    </source>
</evidence>
<protein>
    <recommendedName>
        <fullName evidence="3">Transcription factor BYE1</fullName>
    </recommendedName>
</protein>
<dbReference type="GO" id="GO:0005634">
    <property type="term" value="C:nucleus"/>
    <property type="evidence" value="ECO:0007669"/>
    <property type="project" value="TreeGrafter"/>
</dbReference>
<dbReference type="GO" id="GO:0008270">
    <property type="term" value="F:zinc ion binding"/>
    <property type="evidence" value="ECO:0007669"/>
    <property type="project" value="UniProtKB-KW"/>
</dbReference>
<dbReference type="SMART" id="SM00249">
    <property type="entry name" value="PHD"/>
    <property type="match status" value="1"/>
</dbReference>
<dbReference type="InterPro" id="IPR019787">
    <property type="entry name" value="Znf_PHD-finger"/>
</dbReference>
<dbReference type="PROSITE" id="PS50016">
    <property type="entry name" value="ZF_PHD_2"/>
    <property type="match status" value="1"/>
</dbReference>
<evidence type="ECO:0000256" key="4">
    <source>
        <dbReference type="ARBA" id="ARBA00022723"/>
    </source>
</evidence>
<sequence length="664" mass="74278">MSAEPRRSSRANKGTHSGRDVLDVYYKYEDEPEVKRRRTDEDFEPEATVTESSTINFSKQNNATQINRSLAGDVRCDPCGTTQDNYDEENDEGGMMIECDACGTWQHARCMGYKTKRAIPKQYMCNRCGTLDKSELETGNVKFAPAEKPPQVTKKAEISKEKTVATAAASTGTKLPANKTRQSVIKALANVLLKHTTVDDQKAQHWASQMELGIHAWSGTTDKKYIDKSRSVMALVKKANVFQRVVDGAVSVHDLIVLPPEEIDDELKDYAEKVRQELIRRSVLTVEDELSKRIRRTHKGEEIVETSTNDDEVNVNIAARNIDHRVFREVTPTRDNVIGLLTGPNLYQIADDDEEDDTEKKPDADGEREPHDGTDSDEELDFILGSKSPEKKSPAASPKVSKPPAPIKLPPTMSNRFWSGDIVFPDFVQFGARATFVGCTNYEKPKDVTTASFHNRAIRVCKELLEKPRYSIEGRLDRKRADPYVDKITSSRDLYVVEIEATDDNKDFEKLFEYLYSRSKVGVLSGRAPCVKDAYLYALDNDAPGYLNLGPIARGLYAVFVVKKDYVPVGKSILKKSLPPQPAAPQHNSNLDSILSKLAGTPAAELHQPTPQVTAYSQSQQLPLELTADQLQFLSELVNQNPHVQHNPQALLSLLQNNQMPGYH</sequence>
<dbReference type="InterPro" id="IPR001965">
    <property type="entry name" value="Znf_PHD"/>
</dbReference>
<comment type="similarity">
    <text evidence="2">Belongs to the BYE1 family.</text>
</comment>
<dbReference type="GO" id="GO:0006368">
    <property type="term" value="P:transcription elongation by RNA polymerase II"/>
    <property type="evidence" value="ECO:0007669"/>
    <property type="project" value="TreeGrafter"/>
</dbReference>
<dbReference type="SUPFAM" id="SSF46942">
    <property type="entry name" value="Elongation factor TFIIS domain 2"/>
    <property type="match status" value="1"/>
</dbReference>
<evidence type="ECO:0000256" key="2">
    <source>
        <dbReference type="ARBA" id="ARBA00011050"/>
    </source>
</evidence>
<dbReference type="SMART" id="SM00510">
    <property type="entry name" value="TFS2M"/>
    <property type="match status" value="1"/>
</dbReference>
<dbReference type="Pfam" id="PF07500">
    <property type="entry name" value="TFIIS_M"/>
    <property type="match status" value="1"/>
</dbReference>
<dbReference type="InterPro" id="IPR012921">
    <property type="entry name" value="SPOC_C"/>
</dbReference>
<dbReference type="InterPro" id="IPR019786">
    <property type="entry name" value="Zinc_finger_PHD-type_CS"/>
</dbReference>
<evidence type="ECO:0000256" key="7">
    <source>
        <dbReference type="PROSITE-ProRule" id="PRU00146"/>
    </source>
</evidence>
<dbReference type="Pfam" id="PF20826">
    <property type="entry name" value="PHD_5"/>
    <property type="match status" value="1"/>
</dbReference>
<dbReference type="GO" id="GO:0031440">
    <property type="term" value="P:regulation of mRNA 3'-end processing"/>
    <property type="evidence" value="ECO:0007669"/>
    <property type="project" value="TreeGrafter"/>
</dbReference>
<dbReference type="Proteomes" id="UP000182334">
    <property type="component" value="Chromosome I"/>
</dbReference>
<dbReference type="InterPro" id="IPR013083">
    <property type="entry name" value="Znf_RING/FYVE/PHD"/>
</dbReference>
<comment type="function">
    <text evidence="1">Negative regulator of transcription elongation.</text>
</comment>
<dbReference type="GO" id="GO:0001139">
    <property type="term" value="F:RNA polymerase II complex recruiting activity"/>
    <property type="evidence" value="ECO:0007669"/>
    <property type="project" value="TreeGrafter"/>
</dbReference>
<dbReference type="InterPro" id="IPR036575">
    <property type="entry name" value="TFIIS_cen_dom_sf"/>
</dbReference>
<keyword evidence="6" id="KW-0862">Zinc</keyword>
<organism evidence="11 12">
    <name type="scientific">Sungouiella intermedia</name>
    <dbReference type="NCBI Taxonomy" id="45354"/>
    <lineage>
        <taxon>Eukaryota</taxon>
        <taxon>Fungi</taxon>
        <taxon>Dikarya</taxon>
        <taxon>Ascomycota</taxon>
        <taxon>Saccharomycotina</taxon>
        <taxon>Pichiomycetes</taxon>
        <taxon>Metschnikowiaceae</taxon>
        <taxon>Sungouiella</taxon>
    </lineage>
</organism>
<dbReference type="InterPro" id="IPR011011">
    <property type="entry name" value="Znf_FYVE_PHD"/>
</dbReference>
<name>A0A1L0BB28_9ASCO</name>
<dbReference type="PROSITE" id="PS01359">
    <property type="entry name" value="ZF_PHD_1"/>
    <property type="match status" value="1"/>
</dbReference>
<dbReference type="PANTHER" id="PTHR11477:SF11">
    <property type="entry name" value="TRANSCRIPTION FACTOR BYE1"/>
    <property type="match status" value="1"/>
</dbReference>
<evidence type="ECO:0000313" key="12">
    <source>
        <dbReference type="Proteomes" id="UP000182334"/>
    </source>
</evidence>
<evidence type="ECO:0000259" key="10">
    <source>
        <dbReference type="PROSITE" id="PS51321"/>
    </source>
</evidence>
<evidence type="ECO:0000256" key="3">
    <source>
        <dbReference type="ARBA" id="ARBA00021616"/>
    </source>
</evidence>
<dbReference type="GO" id="GO:0031564">
    <property type="term" value="P:transcription antitermination"/>
    <property type="evidence" value="ECO:0007669"/>
    <property type="project" value="TreeGrafter"/>
</dbReference>
<dbReference type="PANTHER" id="PTHR11477">
    <property type="entry name" value="TRANSCRIPTION FACTOR S-II ZINC FINGER DOMAIN-CONTAINING PROTEIN"/>
    <property type="match status" value="1"/>
</dbReference>
<dbReference type="GO" id="GO:0000977">
    <property type="term" value="F:RNA polymerase II transcription regulatory region sequence-specific DNA binding"/>
    <property type="evidence" value="ECO:0007669"/>
    <property type="project" value="TreeGrafter"/>
</dbReference>
<dbReference type="Pfam" id="PF07744">
    <property type="entry name" value="SPOC"/>
    <property type="match status" value="1"/>
</dbReference>
<dbReference type="AlphaFoldDB" id="A0A1L0BB28"/>
<reference evidence="11 12" key="1">
    <citation type="submission" date="2016-10" db="EMBL/GenBank/DDBJ databases">
        <authorList>
            <person name="de Groot N.N."/>
        </authorList>
    </citation>
    <scope>NUCLEOTIDE SEQUENCE [LARGE SCALE GENOMIC DNA]</scope>
    <source>
        <strain evidence="11 12">CBS 141442</strain>
    </source>
</reference>
<keyword evidence="5 7" id="KW-0863">Zinc-finger</keyword>
<dbReference type="SUPFAM" id="SSF57903">
    <property type="entry name" value="FYVE/PHD zinc finger"/>
    <property type="match status" value="1"/>
</dbReference>
<feature type="region of interest" description="Disordered" evidence="8">
    <location>
        <begin position="387"/>
        <end position="406"/>
    </location>
</feature>
<evidence type="ECO:0000259" key="9">
    <source>
        <dbReference type="PROSITE" id="PS50016"/>
    </source>
</evidence>
<evidence type="ECO:0000313" key="11">
    <source>
        <dbReference type="EMBL" id="SGZ46857.1"/>
    </source>
</evidence>
<evidence type="ECO:0000256" key="8">
    <source>
        <dbReference type="SAM" id="MobiDB-lite"/>
    </source>
</evidence>
<feature type="region of interest" description="Disordered" evidence="8">
    <location>
        <begin position="346"/>
        <end position="379"/>
    </location>
</feature>
<evidence type="ECO:0000256" key="6">
    <source>
        <dbReference type="ARBA" id="ARBA00022833"/>
    </source>
</evidence>
<gene>
    <name evidence="11" type="ORF">SAMEA4029010_CIC11G00000004819</name>
</gene>
<dbReference type="Gene3D" id="3.30.40.10">
    <property type="entry name" value="Zinc/RING finger domain, C3HC4 (zinc finger)"/>
    <property type="match status" value="1"/>
</dbReference>
<dbReference type="Gene3D" id="1.10.472.30">
    <property type="entry name" value="Transcription elongation factor S-II, central domain"/>
    <property type="match status" value="1"/>
</dbReference>
<dbReference type="PROSITE" id="PS51321">
    <property type="entry name" value="TFIIS_CENTRAL"/>
    <property type="match status" value="1"/>
</dbReference>
<feature type="domain" description="PHD-type" evidence="9">
    <location>
        <begin position="73"/>
        <end position="131"/>
    </location>
</feature>
<proteinExistence type="inferred from homology"/>